<evidence type="ECO:0000313" key="4">
    <source>
        <dbReference type="Proteomes" id="UP000007490"/>
    </source>
</evidence>
<dbReference type="HOGENOM" id="CLU_102155_0_0_2"/>
<evidence type="ECO:0000313" key="3">
    <source>
        <dbReference type="EMBL" id="ADZ08834.1"/>
    </source>
</evidence>
<reference evidence="4" key="1">
    <citation type="submission" date="2011-02" db="EMBL/GenBank/DDBJ databases">
        <title>Complete sequence of Methanobacterium sp. AL-21.</title>
        <authorList>
            <consortium name="US DOE Joint Genome Institute"/>
            <person name="Lucas S."/>
            <person name="Copeland A."/>
            <person name="Lapidus A."/>
            <person name="Cheng J.-F."/>
            <person name="Goodwin L."/>
            <person name="Pitluck S."/>
            <person name="Chertkov O."/>
            <person name="Detter J.C."/>
            <person name="Han C."/>
            <person name="Tapia R."/>
            <person name="Land M."/>
            <person name="Hauser L."/>
            <person name="Kyrpides N."/>
            <person name="Ivanova N."/>
            <person name="Mikhailova N."/>
            <person name="Pagani I."/>
            <person name="Cadillo-Quiroz H."/>
            <person name="Imachi H."/>
            <person name="Zinder S."/>
            <person name="Liu W."/>
            <person name="Woyke T."/>
        </authorList>
    </citation>
    <scope>NUCLEOTIDE SEQUENCE [LARGE SCALE GENOMIC DNA]</scope>
    <source>
        <strain evidence="4">AL-21</strain>
    </source>
</reference>
<accession>F0TA11</accession>
<dbReference type="EMBL" id="CP002551">
    <property type="protein sequence ID" value="ADZ08834.1"/>
    <property type="molecule type" value="Genomic_DNA"/>
</dbReference>
<dbReference type="KEGG" id="mel:Metbo_0583"/>
<dbReference type="Pfam" id="PF04256">
    <property type="entry name" value="DUF434"/>
    <property type="match status" value="1"/>
</dbReference>
<dbReference type="OrthoDB" id="60095at2157"/>
<dbReference type="Proteomes" id="UP000007490">
    <property type="component" value="Chromosome"/>
</dbReference>
<dbReference type="InterPro" id="IPR007368">
    <property type="entry name" value="DUF434"/>
</dbReference>
<gene>
    <name evidence="3" type="ordered locus">Metbo_0583</name>
</gene>
<dbReference type="STRING" id="877455.Metbo_0583"/>
<name>F0TA11_METLA</name>
<evidence type="ECO:0000259" key="2">
    <source>
        <dbReference type="Pfam" id="PF18481"/>
    </source>
</evidence>
<protein>
    <recommendedName>
        <fullName evidence="5">DUF434 domain-containing protein</fullName>
    </recommendedName>
</protein>
<dbReference type="AlphaFoldDB" id="F0TA11"/>
<dbReference type="PANTHER" id="PTHR42252">
    <property type="entry name" value="DUF5616 DOMAIN-CONTAINING PROTEIN"/>
    <property type="match status" value="1"/>
</dbReference>
<evidence type="ECO:0008006" key="5">
    <source>
        <dbReference type="Google" id="ProtNLM"/>
    </source>
</evidence>
<organism evidence="3 4">
    <name type="scientific">Methanobacterium lacus (strain AL-21)</name>
    <dbReference type="NCBI Taxonomy" id="877455"/>
    <lineage>
        <taxon>Archaea</taxon>
        <taxon>Methanobacteriati</taxon>
        <taxon>Methanobacteriota</taxon>
        <taxon>Methanomada group</taxon>
        <taxon>Methanobacteria</taxon>
        <taxon>Methanobacteriales</taxon>
        <taxon>Methanobacteriaceae</taxon>
        <taxon>Methanobacterium</taxon>
    </lineage>
</organism>
<dbReference type="GeneID" id="10277028"/>
<reference evidence="3 4" key="2">
    <citation type="journal article" date="2014" name="Int. J. Syst. Evol. Microbiol.">
        <title>Methanobacterium paludis sp. nov. and a novel strain of Methanobacterium lacus isolated from northern peatlands.</title>
        <authorList>
            <person name="Cadillo-Quiroz H."/>
            <person name="Brauer S.L."/>
            <person name="Goodson N."/>
            <person name="Yavitt J.B."/>
            <person name="Zinder S.H."/>
        </authorList>
    </citation>
    <scope>NUCLEOTIDE SEQUENCE [LARGE SCALE GENOMIC DNA]</scope>
    <source>
        <strain evidence="3 4">AL-21</strain>
    </source>
</reference>
<keyword evidence="4" id="KW-1185">Reference proteome</keyword>
<proteinExistence type="predicted"/>
<sequence length="221" mass="25284">MKNKLLNNAAYDLKFLLNRGYRKKGALNFVSNKYLLNKDERNYLFRRTFSDSKSISRKGKIISLDEIVGRNIFVDGYNVLITSEIIINQEYDSLVMCDDGVLRDLKAVFGKYNMDINTEKVMLAVTNLMNQHHPLFINFLFDSPVSKSGELAKLTNSILEDHRVNGTAETVRNVDYELVKRSNASCGVVATSDGVIMDRVENILDIPYWFCMENNCSKNLE</sequence>
<feature type="domain" description="DUF434" evidence="1">
    <location>
        <begin position="6"/>
        <end position="60"/>
    </location>
</feature>
<dbReference type="Pfam" id="PF18481">
    <property type="entry name" value="DUF5616"/>
    <property type="match status" value="1"/>
</dbReference>
<feature type="domain" description="DUF5616" evidence="2">
    <location>
        <begin position="65"/>
        <end position="207"/>
    </location>
</feature>
<dbReference type="RefSeq" id="WP_013644185.1">
    <property type="nucleotide sequence ID" value="NC_015216.1"/>
</dbReference>
<evidence type="ECO:0000259" key="1">
    <source>
        <dbReference type="Pfam" id="PF04256"/>
    </source>
</evidence>
<dbReference type="eggNOG" id="arCOG03229">
    <property type="taxonomic scope" value="Archaea"/>
</dbReference>
<dbReference type="InterPro" id="IPR041652">
    <property type="entry name" value="DUF5616"/>
</dbReference>
<dbReference type="PANTHER" id="PTHR42252:SF1">
    <property type="entry name" value="DUF434 DOMAIN-CONTAINING PROTEIN"/>
    <property type="match status" value="1"/>
</dbReference>